<dbReference type="InterPro" id="IPR006629">
    <property type="entry name" value="LITAF"/>
</dbReference>
<comment type="similarity">
    <text evidence="2">Belongs to the CDIP1/LITAF family.</text>
</comment>
<accession>A0A5Q4BS22</accession>
<protein>
    <recommendedName>
        <fullName evidence="6">LITAF domain-containing protein</fullName>
    </recommendedName>
</protein>
<feature type="domain" description="LITAF" evidence="6">
    <location>
        <begin position="117"/>
        <end position="199"/>
    </location>
</feature>
<dbReference type="SMART" id="SM00714">
    <property type="entry name" value="LITAF"/>
    <property type="match status" value="1"/>
</dbReference>
<comment type="subcellular location">
    <subcellularLocation>
        <location evidence="1">Membrane</location>
        <topology evidence="1">Peripheral membrane protein</topology>
    </subcellularLocation>
</comment>
<reference evidence="7 8" key="1">
    <citation type="journal article" date="2019" name="Sci. Rep.">
        <title>Colletotrichum shisoi sp. nov., an anthracnose pathogen of Perilla frutescens in Japan: molecular phylogenetic, morphological and genomic evidence.</title>
        <authorList>
            <person name="Gan P."/>
            <person name="Tsushima A."/>
            <person name="Hiroyama R."/>
            <person name="Narusaka M."/>
            <person name="Takano Y."/>
            <person name="Narusaka Y."/>
            <person name="Kawaradani M."/>
            <person name="Damm U."/>
            <person name="Shirasu K."/>
        </authorList>
    </citation>
    <scope>NUCLEOTIDE SEQUENCE [LARGE SCALE GENOMIC DNA]</scope>
    <source>
        <strain evidence="7 8">PG-2018a</strain>
    </source>
</reference>
<comment type="caution">
    <text evidence="7">The sequence shown here is derived from an EMBL/GenBank/DDBJ whole genome shotgun (WGS) entry which is preliminary data.</text>
</comment>
<proteinExistence type="inferred from homology"/>
<evidence type="ECO:0000256" key="5">
    <source>
        <dbReference type="ARBA" id="ARBA00023136"/>
    </source>
</evidence>
<sequence length="208" mass="22883">MGYEDWVTRLWFLRYTSLFKCAVPSLEFPGLVVGEEKYEYPAVALDILLSLDTNKTYFETMAQDQPPEGSSIRSPLPRYQAMHTPASSTVCANASACNASHCHIAQLCHHGQADGSTAQSDVVPVALLRRWPAFIECPGCRAVLPTNTDHVVGKGSHWMAAMFFRTTAIGVFIPYAVTSFKDVQHSCARCGREVATQRLGSGTRAHLM</sequence>
<organism evidence="7 8">
    <name type="scientific">Colletotrichum shisoi</name>
    <dbReference type="NCBI Taxonomy" id="2078593"/>
    <lineage>
        <taxon>Eukaryota</taxon>
        <taxon>Fungi</taxon>
        <taxon>Dikarya</taxon>
        <taxon>Ascomycota</taxon>
        <taxon>Pezizomycotina</taxon>
        <taxon>Sordariomycetes</taxon>
        <taxon>Hypocreomycetidae</taxon>
        <taxon>Glomerellales</taxon>
        <taxon>Glomerellaceae</taxon>
        <taxon>Colletotrichum</taxon>
        <taxon>Colletotrichum destructivum species complex</taxon>
    </lineage>
</organism>
<keyword evidence="8" id="KW-1185">Reference proteome</keyword>
<keyword evidence="5" id="KW-0472">Membrane</keyword>
<dbReference type="PANTHER" id="PTHR23292">
    <property type="entry name" value="LIPOPOLYSACCHARIDE-INDUCED TUMOR NECROSIS FACTOR-ALPHA FACTOR"/>
    <property type="match status" value="1"/>
</dbReference>
<gene>
    <name evidence="7" type="ORF">CSHISOI_05636</name>
</gene>
<dbReference type="EMBL" id="PUHP01000463">
    <property type="protein sequence ID" value="TQN69842.1"/>
    <property type="molecule type" value="Genomic_DNA"/>
</dbReference>
<keyword evidence="3" id="KW-0479">Metal-binding</keyword>
<evidence type="ECO:0000256" key="4">
    <source>
        <dbReference type="ARBA" id="ARBA00022833"/>
    </source>
</evidence>
<dbReference type="Pfam" id="PF10601">
    <property type="entry name" value="zf-LITAF-like"/>
    <property type="match status" value="1"/>
</dbReference>
<dbReference type="InterPro" id="IPR037519">
    <property type="entry name" value="LITAF_fam"/>
</dbReference>
<evidence type="ECO:0000256" key="2">
    <source>
        <dbReference type="ARBA" id="ARBA00005975"/>
    </source>
</evidence>
<evidence type="ECO:0000313" key="8">
    <source>
        <dbReference type="Proteomes" id="UP000326340"/>
    </source>
</evidence>
<dbReference type="PANTHER" id="PTHR23292:SF6">
    <property type="entry name" value="FI16602P1-RELATED"/>
    <property type="match status" value="1"/>
</dbReference>
<dbReference type="PROSITE" id="PS51837">
    <property type="entry name" value="LITAF"/>
    <property type="match status" value="1"/>
</dbReference>
<evidence type="ECO:0000313" key="7">
    <source>
        <dbReference type="EMBL" id="TQN69842.1"/>
    </source>
</evidence>
<keyword evidence="4" id="KW-0862">Zinc</keyword>
<dbReference type="GO" id="GO:0008270">
    <property type="term" value="F:zinc ion binding"/>
    <property type="evidence" value="ECO:0007669"/>
    <property type="project" value="TreeGrafter"/>
</dbReference>
<evidence type="ECO:0000259" key="6">
    <source>
        <dbReference type="PROSITE" id="PS51837"/>
    </source>
</evidence>
<dbReference type="GO" id="GO:0016020">
    <property type="term" value="C:membrane"/>
    <property type="evidence" value="ECO:0007669"/>
    <property type="project" value="UniProtKB-SubCell"/>
</dbReference>
<dbReference type="OrthoDB" id="5599753at2759"/>
<dbReference type="AlphaFoldDB" id="A0A5Q4BS22"/>
<name>A0A5Q4BS22_9PEZI</name>
<evidence type="ECO:0000256" key="1">
    <source>
        <dbReference type="ARBA" id="ARBA00004170"/>
    </source>
</evidence>
<evidence type="ECO:0000256" key="3">
    <source>
        <dbReference type="ARBA" id="ARBA00022723"/>
    </source>
</evidence>
<dbReference type="Proteomes" id="UP000326340">
    <property type="component" value="Unassembled WGS sequence"/>
</dbReference>